<dbReference type="eggNOG" id="ENOG502Z7V6">
    <property type="taxonomic scope" value="Bacteria"/>
</dbReference>
<comment type="caution">
    <text evidence="2">The sequence shown here is derived from an EMBL/GenBank/DDBJ whole genome shotgun (WGS) entry which is preliminary data.</text>
</comment>
<name>W7YHT8_9BACL</name>
<dbReference type="STRING" id="1236976.JCM16418_2064"/>
<proteinExistence type="predicted"/>
<feature type="domain" description="YqbQ/XkdQ" evidence="1">
    <location>
        <begin position="72"/>
        <end position="190"/>
    </location>
</feature>
<organism evidence="2 3">
    <name type="scientific">Paenibacillus pini JCM 16418</name>
    <dbReference type="NCBI Taxonomy" id="1236976"/>
    <lineage>
        <taxon>Bacteria</taxon>
        <taxon>Bacillati</taxon>
        <taxon>Bacillota</taxon>
        <taxon>Bacilli</taxon>
        <taxon>Bacillales</taxon>
        <taxon>Paenibacillaceae</taxon>
        <taxon>Paenibacillus</taxon>
    </lineage>
</organism>
<keyword evidence="3" id="KW-1185">Reference proteome</keyword>
<dbReference type="EMBL" id="BAVZ01000005">
    <property type="protein sequence ID" value="GAF08027.1"/>
    <property type="molecule type" value="Genomic_DNA"/>
</dbReference>
<sequence>MSYHLILQDQYDLTPLVETMTLKDSLDQIAYQASVRVAVNGNMPAIAPGMAIRISGVPFNKDSTIPLLHPAVVWEVESSNSGTKRLSLVINDRTIYLDKSEDEYLFPKDQTATQRLQKYAKDWGIPLLPLPDTRTKLGKAVYRAQTIFSMILADLKETAKNGGDMYHPRMTSGGLQLFKLGSNDSPYVLDGMIDLTQLRTLEAQSPKLK</sequence>
<dbReference type="Pfam" id="PF24032">
    <property type="entry name" value="YQBQ"/>
    <property type="match status" value="1"/>
</dbReference>
<evidence type="ECO:0000313" key="2">
    <source>
        <dbReference type="EMBL" id="GAF08027.1"/>
    </source>
</evidence>
<protein>
    <submittedName>
        <fullName evidence="2">Phage-like element PBSX protein XkdQ</fullName>
    </submittedName>
</protein>
<gene>
    <name evidence="2" type="ORF">JCM16418_2064</name>
</gene>
<dbReference type="AlphaFoldDB" id="W7YHT8"/>
<reference evidence="2 3" key="1">
    <citation type="journal article" date="2014" name="Genome Announc.">
        <title>Draft Genome Sequence of Paenibacillus pini JCM 16418T, Isolated from the Rhizosphere of Pine Tree.</title>
        <authorList>
            <person name="Yuki M."/>
            <person name="Oshima K."/>
            <person name="Suda W."/>
            <person name="Oshida Y."/>
            <person name="Kitamura K."/>
            <person name="Iida Y."/>
            <person name="Hattori M."/>
            <person name="Ohkuma M."/>
        </authorList>
    </citation>
    <scope>NUCLEOTIDE SEQUENCE [LARGE SCALE GENOMIC DNA]</scope>
    <source>
        <strain evidence="2 3">JCM 16418</strain>
    </source>
</reference>
<accession>W7YHT8</accession>
<dbReference type="Proteomes" id="UP000019364">
    <property type="component" value="Unassembled WGS sequence"/>
</dbReference>
<dbReference type="InterPro" id="IPR056937">
    <property type="entry name" value="YqbQ/XkdQ"/>
</dbReference>
<evidence type="ECO:0000259" key="1">
    <source>
        <dbReference type="Pfam" id="PF24032"/>
    </source>
</evidence>
<evidence type="ECO:0000313" key="3">
    <source>
        <dbReference type="Proteomes" id="UP000019364"/>
    </source>
</evidence>